<proteinExistence type="predicted"/>
<protein>
    <submittedName>
        <fullName evidence="2">Uncharacterized protein</fullName>
    </submittedName>
</protein>
<dbReference type="Proteomes" id="UP001472677">
    <property type="component" value="Unassembled WGS sequence"/>
</dbReference>
<name>A0ABR2DEJ9_9ROSI</name>
<keyword evidence="1" id="KW-1133">Transmembrane helix</keyword>
<reference evidence="2 3" key="1">
    <citation type="journal article" date="2024" name="G3 (Bethesda)">
        <title>Genome assembly of Hibiscus sabdariffa L. provides insights into metabolisms of medicinal natural products.</title>
        <authorList>
            <person name="Kim T."/>
        </authorList>
    </citation>
    <scope>NUCLEOTIDE SEQUENCE [LARGE SCALE GENOMIC DNA]</scope>
    <source>
        <strain evidence="2">TK-2024</strain>
        <tissue evidence="2">Old leaves</tissue>
    </source>
</reference>
<feature type="transmembrane region" description="Helical" evidence="1">
    <location>
        <begin position="12"/>
        <end position="34"/>
    </location>
</feature>
<evidence type="ECO:0000313" key="2">
    <source>
        <dbReference type="EMBL" id="KAK8537347.1"/>
    </source>
</evidence>
<dbReference type="EMBL" id="JBBPBM010000028">
    <property type="protein sequence ID" value="KAK8537347.1"/>
    <property type="molecule type" value="Genomic_DNA"/>
</dbReference>
<keyword evidence="1" id="KW-0812">Transmembrane</keyword>
<sequence length="66" mass="7536">MLKSKKEYVRVLEKLFGIVILVELWVQLISHMYIMLEAVDVWLVELRGSSALSHGGERSTDKAGYV</sequence>
<gene>
    <name evidence="2" type="ORF">V6N12_043513</name>
</gene>
<accession>A0ABR2DEJ9</accession>
<keyword evidence="1" id="KW-0472">Membrane</keyword>
<keyword evidence="3" id="KW-1185">Reference proteome</keyword>
<organism evidence="2 3">
    <name type="scientific">Hibiscus sabdariffa</name>
    <name type="common">roselle</name>
    <dbReference type="NCBI Taxonomy" id="183260"/>
    <lineage>
        <taxon>Eukaryota</taxon>
        <taxon>Viridiplantae</taxon>
        <taxon>Streptophyta</taxon>
        <taxon>Embryophyta</taxon>
        <taxon>Tracheophyta</taxon>
        <taxon>Spermatophyta</taxon>
        <taxon>Magnoliopsida</taxon>
        <taxon>eudicotyledons</taxon>
        <taxon>Gunneridae</taxon>
        <taxon>Pentapetalae</taxon>
        <taxon>rosids</taxon>
        <taxon>malvids</taxon>
        <taxon>Malvales</taxon>
        <taxon>Malvaceae</taxon>
        <taxon>Malvoideae</taxon>
        <taxon>Hibiscus</taxon>
    </lineage>
</organism>
<comment type="caution">
    <text evidence="2">The sequence shown here is derived from an EMBL/GenBank/DDBJ whole genome shotgun (WGS) entry which is preliminary data.</text>
</comment>
<evidence type="ECO:0000256" key="1">
    <source>
        <dbReference type="SAM" id="Phobius"/>
    </source>
</evidence>
<evidence type="ECO:0000313" key="3">
    <source>
        <dbReference type="Proteomes" id="UP001472677"/>
    </source>
</evidence>